<name>A0A6J5LRH5_9CAUD</name>
<evidence type="ECO:0000313" key="1">
    <source>
        <dbReference type="EMBL" id="CAB4136918.1"/>
    </source>
</evidence>
<accession>A0A6J5LRH5</accession>
<reference evidence="1" key="1">
    <citation type="submission" date="2020-04" db="EMBL/GenBank/DDBJ databases">
        <authorList>
            <person name="Chiriac C."/>
            <person name="Salcher M."/>
            <person name="Ghai R."/>
            <person name="Kavagutti S V."/>
        </authorList>
    </citation>
    <scope>NUCLEOTIDE SEQUENCE</scope>
</reference>
<protein>
    <submittedName>
        <fullName evidence="1">Uncharacterized protein</fullName>
    </submittedName>
</protein>
<sequence>MQGLADQCRNQSPIFSVAVWDAIEVSPERKLFASVIGSAIKDLYAPLSKKMGVRNARQAAKLWLFGDGEEAEAPLLFTDCCEALDLCPDEMRTAIRRLKRKDLTFLARRVKVL</sequence>
<organism evidence="1">
    <name type="scientific">uncultured Caudovirales phage</name>
    <dbReference type="NCBI Taxonomy" id="2100421"/>
    <lineage>
        <taxon>Viruses</taxon>
        <taxon>Duplodnaviria</taxon>
        <taxon>Heunggongvirae</taxon>
        <taxon>Uroviricota</taxon>
        <taxon>Caudoviricetes</taxon>
        <taxon>Peduoviridae</taxon>
        <taxon>Maltschvirus</taxon>
        <taxon>Maltschvirus maltsch</taxon>
    </lineage>
</organism>
<dbReference type="EMBL" id="LR796328">
    <property type="protein sequence ID" value="CAB4136918.1"/>
    <property type="molecule type" value="Genomic_DNA"/>
</dbReference>
<proteinExistence type="predicted"/>
<gene>
    <name evidence="1" type="ORF">UFOVP313_12</name>
</gene>